<accession>A0A317DTS1</accession>
<organism evidence="3 4">
    <name type="scientific">Zavarzinia compransoris</name>
    <dbReference type="NCBI Taxonomy" id="1264899"/>
    <lineage>
        <taxon>Bacteria</taxon>
        <taxon>Pseudomonadati</taxon>
        <taxon>Pseudomonadota</taxon>
        <taxon>Alphaproteobacteria</taxon>
        <taxon>Rhodospirillales</taxon>
        <taxon>Zavarziniaceae</taxon>
        <taxon>Zavarzinia</taxon>
    </lineage>
</organism>
<dbReference type="GO" id="GO:0016020">
    <property type="term" value="C:membrane"/>
    <property type="evidence" value="ECO:0007669"/>
    <property type="project" value="InterPro"/>
</dbReference>
<proteinExistence type="predicted"/>
<evidence type="ECO:0000256" key="1">
    <source>
        <dbReference type="SAM" id="Phobius"/>
    </source>
</evidence>
<gene>
    <name evidence="3" type="ORF">DKG75_21395</name>
</gene>
<evidence type="ECO:0000259" key="2">
    <source>
        <dbReference type="Pfam" id="PF06580"/>
    </source>
</evidence>
<dbReference type="OrthoDB" id="2514702at2"/>
<keyword evidence="4" id="KW-1185">Reference proteome</keyword>
<feature type="transmembrane region" description="Helical" evidence="1">
    <location>
        <begin position="12"/>
        <end position="34"/>
    </location>
</feature>
<dbReference type="InterPro" id="IPR010559">
    <property type="entry name" value="Sig_transdc_His_kin_internal"/>
</dbReference>
<feature type="domain" description="Signal transduction histidine kinase internal region" evidence="2">
    <location>
        <begin position="156"/>
        <end position="234"/>
    </location>
</feature>
<evidence type="ECO:0000313" key="3">
    <source>
        <dbReference type="EMBL" id="PWR18087.1"/>
    </source>
</evidence>
<dbReference type="AlphaFoldDB" id="A0A317DTS1"/>
<name>A0A317DTS1_9PROT</name>
<evidence type="ECO:0000313" key="4">
    <source>
        <dbReference type="Proteomes" id="UP000246077"/>
    </source>
</evidence>
<keyword evidence="1" id="KW-0472">Membrane</keyword>
<dbReference type="Pfam" id="PF06580">
    <property type="entry name" value="His_kinase"/>
    <property type="match status" value="1"/>
</dbReference>
<protein>
    <recommendedName>
        <fullName evidence="2">Signal transduction histidine kinase internal region domain-containing protein</fullName>
    </recommendedName>
</protein>
<feature type="transmembrane region" description="Helical" evidence="1">
    <location>
        <begin position="75"/>
        <end position="96"/>
    </location>
</feature>
<keyword evidence="1" id="KW-1133">Transmembrane helix</keyword>
<sequence length="346" mass="38553">MDLPEKKRDRGAVLLFVFGAFSIYVFGLIARFSALDDKPAVIAFSLAMDTAFVLVLGINQYLIRHGATSGFDIRAVAVTFGLALVSTVAMLALVLVSERQAAFGMGRLNLNIAHRFIYYFFIFSTFNFAGLWLHIQFLANQAALRALKAEREAEHAEVRRLRQQLDPHFIFSGLNLLAVDINDRPKRALSRLREMTNYLRLSMDTADIPFAPVAAEISAIRSFLGIHALRDDRRLVHRIEADPEARDRLLPTFLVIPLVEAAVVCGIPNADGEVAIEVTFAVAGDDLTIGIRSSGDLRFHDSRGQRTPLPPLEPRLALHYPGRHDLSRRQEGGDVLTVLRLEGMPR</sequence>
<dbReference type="GO" id="GO:0000155">
    <property type="term" value="F:phosphorelay sensor kinase activity"/>
    <property type="evidence" value="ECO:0007669"/>
    <property type="project" value="InterPro"/>
</dbReference>
<dbReference type="InterPro" id="IPR050640">
    <property type="entry name" value="Bact_2-comp_sensor_kinase"/>
</dbReference>
<keyword evidence="1" id="KW-0812">Transmembrane</keyword>
<dbReference type="EMBL" id="QGLF01000007">
    <property type="protein sequence ID" value="PWR18087.1"/>
    <property type="molecule type" value="Genomic_DNA"/>
</dbReference>
<feature type="transmembrane region" description="Helical" evidence="1">
    <location>
        <begin position="116"/>
        <end position="135"/>
    </location>
</feature>
<dbReference type="Proteomes" id="UP000246077">
    <property type="component" value="Unassembled WGS sequence"/>
</dbReference>
<dbReference type="PANTHER" id="PTHR34220">
    <property type="entry name" value="SENSOR HISTIDINE KINASE YPDA"/>
    <property type="match status" value="1"/>
</dbReference>
<comment type="caution">
    <text evidence="3">The sequence shown here is derived from an EMBL/GenBank/DDBJ whole genome shotgun (WGS) entry which is preliminary data.</text>
</comment>
<feature type="transmembrane region" description="Helical" evidence="1">
    <location>
        <begin position="40"/>
        <end position="63"/>
    </location>
</feature>
<dbReference type="PANTHER" id="PTHR34220:SF7">
    <property type="entry name" value="SENSOR HISTIDINE KINASE YPDA"/>
    <property type="match status" value="1"/>
</dbReference>
<dbReference type="RefSeq" id="WP_109923221.1">
    <property type="nucleotide sequence ID" value="NZ_QGLF01000007.1"/>
</dbReference>
<reference evidence="4" key="1">
    <citation type="submission" date="2018-05" db="EMBL/GenBank/DDBJ databases">
        <title>Zavarzinia sp. HR-AS.</title>
        <authorList>
            <person name="Lee Y."/>
            <person name="Jeon C.O."/>
        </authorList>
    </citation>
    <scope>NUCLEOTIDE SEQUENCE [LARGE SCALE GENOMIC DNA]</scope>
    <source>
        <strain evidence="4">DSM 1231</strain>
    </source>
</reference>